<dbReference type="GO" id="GO:0009035">
    <property type="term" value="F:type I site-specific deoxyribonuclease activity"/>
    <property type="evidence" value="ECO:0007669"/>
    <property type="project" value="UniProtKB-EC"/>
</dbReference>
<dbReference type="Gene3D" id="3.40.50.300">
    <property type="entry name" value="P-loop containing nucleotide triphosphate hydrolases"/>
    <property type="match status" value="1"/>
</dbReference>
<protein>
    <submittedName>
        <fullName evidence="1">Type I restriction-modification system, restriction subunit R</fullName>
        <ecNumber evidence="1">3.1.21.3</ecNumber>
    </submittedName>
</protein>
<dbReference type="InterPro" id="IPR027417">
    <property type="entry name" value="P-loop_NTPase"/>
</dbReference>
<proteinExistence type="predicted"/>
<accession>A0A3B0YKB1</accession>
<dbReference type="EMBL" id="UOFN01000038">
    <property type="protein sequence ID" value="VAW74659.1"/>
    <property type="molecule type" value="Genomic_DNA"/>
</dbReference>
<dbReference type="Gene3D" id="3.90.1570.30">
    <property type="match status" value="1"/>
</dbReference>
<feature type="non-terminal residue" evidence="1">
    <location>
        <position position="195"/>
    </location>
</feature>
<name>A0A3B0YKB1_9ZZZZ</name>
<evidence type="ECO:0000313" key="1">
    <source>
        <dbReference type="EMBL" id="VAW74659.1"/>
    </source>
</evidence>
<organism evidence="1">
    <name type="scientific">hydrothermal vent metagenome</name>
    <dbReference type="NCBI Taxonomy" id="652676"/>
    <lineage>
        <taxon>unclassified sequences</taxon>
        <taxon>metagenomes</taxon>
        <taxon>ecological metagenomes</taxon>
    </lineage>
</organism>
<keyword evidence="1" id="KW-0378">Hydrolase</keyword>
<dbReference type="AlphaFoldDB" id="A0A3B0YKB1"/>
<reference evidence="1" key="1">
    <citation type="submission" date="2018-06" db="EMBL/GenBank/DDBJ databases">
        <authorList>
            <person name="Zhirakovskaya E."/>
        </authorList>
    </citation>
    <scope>NUCLEOTIDE SEQUENCE</scope>
</reference>
<sequence length="195" mass="22061">MDKKEKQKLSESDICDLLITPAIKDAGWDPVRQIRREVTLTPGPVVVRGSMSSRNKRKKKYADYVLSREPGVPIAVVEAKDNEHTVSQGMQQALGYADILQVPSAFSSNGDAFASHNKAPVNNEEIETQFPLEAFPTPDDLWQRYKAYRGIEDQDEALVTEPYHLDSSGKEPRYYQVEAINRTIEAVARDRKRIL</sequence>
<gene>
    <name evidence="1" type="ORF">MNBD_GAMMA15-2171</name>
</gene>
<dbReference type="EC" id="3.1.21.3" evidence="1"/>